<organism evidence="4">
    <name type="scientific">Mesocestoides corti</name>
    <name type="common">Flatworm</name>
    <dbReference type="NCBI Taxonomy" id="53468"/>
    <lineage>
        <taxon>Eukaryota</taxon>
        <taxon>Metazoa</taxon>
        <taxon>Spiralia</taxon>
        <taxon>Lophotrochozoa</taxon>
        <taxon>Platyhelminthes</taxon>
        <taxon>Cestoda</taxon>
        <taxon>Eucestoda</taxon>
        <taxon>Cyclophyllidea</taxon>
        <taxon>Mesocestoididae</taxon>
        <taxon>Mesocestoides</taxon>
    </lineage>
</organism>
<dbReference type="Proteomes" id="UP000267029">
    <property type="component" value="Unassembled WGS sequence"/>
</dbReference>
<sequence length="161" mass="17221">MEYTISRFLIAVAHCATDSTKAAALGAELQATPKPSSTIYCILRSSFSNFSPPKIFKGVPALPTYEDATKRGMYCIIRESDITAPPPYQYRVPDDDCDDDEAGPLSGGANGASHEAAVFASISSWDFDAYGVHRGSVNSMPEFSSIFGPPDSPYPGDVSSH</sequence>
<evidence type="ECO:0000256" key="1">
    <source>
        <dbReference type="SAM" id="MobiDB-lite"/>
    </source>
</evidence>
<evidence type="ECO:0000313" key="2">
    <source>
        <dbReference type="EMBL" id="VDD74110.1"/>
    </source>
</evidence>
<feature type="region of interest" description="Disordered" evidence="1">
    <location>
        <begin position="142"/>
        <end position="161"/>
    </location>
</feature>
<dbReference type="WBParaSite" id="MCOS_0000011201-mRNA-1">
    <property type="protein sequence ID" value="MCOS_0000011201-mRNA-1"/>
    <property type="gene ID" value="MCOS_0000011201"/>
</dbReference>
<evidence type="ECO:0000313" key="3">
    <source>
        <dbReference type="Proteomes" id="UP000267029"/>
    </source>
</evidence>
<dbReference type="AlphaFoldDB" id="A0A0R3U192"/>
<reference evidence="4" key="1">
    <citation type="submission" date="2017-02" db="UniProtKB">
        <authorList>
            <consortium name="WormBaseParasite"/>
        </authorList>
    </citation>
    <scope>IDENTIFICATION</scope>
</reference>
<gene>
    <name evidence="2" type="ORF">MCOS_LOCUS113</name>
</gene>
<evidence type="ECO:0000313" key="4">
    <source>
        <dbReference type="WBParaSite" id="MCOS_0000011201-mRNA-1"/>
    </source>
</evidence>
<dbReference type="EMBL" id="UXSR01000009">
    <property type="protein sequence ID" value="VDD74110.1"/>
    <property type="molecule type" value="Genomic_DNA"/>
</dbReference>
<accession>A0A0R3U192</accession>
<proteinExistence type="predicted"/>
<reference evidence="2 3" key="2">
    <citation type="submission" date="2018-10" db="EMBL/GenBank/DDBJ databases">
        <authorList>
            <consortium name="Pathogen Informatics"/>
        </authorList>
    </citation>
    <scope>NUCLEOTIDE SEQUENCE [LARGE SCALE GENOMIC DNA]</scope>
</reference>
<dbReference type="OrthoDB" id="6256949at2759"/>
<name>A0A0R3U192_MESCO</name>
<keyword evidence="3" id="KW-1185">Reference proteome</keyword>
<protein>
    <submittedName>
        <fullName evidence="4">Secreted protein</fullName>
    </submittedName>
</protein>